<dbReference type="Pfam" id="PF13975">
    <property type="entry name" value="gag-asp_proteas"/>
    <property type="match status" value="1"/>
</dbReference>
<reference evidence="1" key="1">
    <citation type="submission" date="2018-05" db="EMBL/GenBank/DDBJ databases">
        <authorList>
            <person name="Lanie J.A."/>
            <person name="Ng W.-L."/>
            <person name="Kazmierczak K.M."/>
            <person name="Andrzejewski T.M."/>
            <person name="Davidsen T.M."/>
            <person name="Wayne K.J."/>
            <person name="Tettelin H."/>
            <person name="Glass J.I."/>
            <person name="Rusch D."/>
            <person name="Podicherti R."/>
            <person name="Tsui H.-C.T."/>
            <person name="Winkler M.E."/>
        </authorList>
    </citation>
    <scope>NUCLEOTIDE SEQUENCE</scope>
</reference>
<organism evidence="1">
    <name type="scientific">marine metagenome</name>
    <dbReference type="NCBI Taxonomy" id="408172"/>
    <lineage>
        <taxon>unclassified sequences</taxon>
        <taxon>metagenomes</taxon>
        <taxon>ecological metagenomes</taxon>
    </lineage>
</organism>
<dbReference type="InterPro" id="IPR034122">
    <property type="entry name" value="Retropepsin-like_bacterial"/>
</dbReference>
<dbReference type="PROSITE" id="PS00141">
    <property type="entry name" value="ASP_PROTEASE"/>
    <property type="match status" value="1"/>
</dbReference>
<dbReference type="InterPro" id="IPR021109">
    <property type="entry name" value="Peptidase_aspartic_dom_sf"/>
</dbReference>
<dbReference type="GO" id="GO:0004190">
    <property type="term" value="F:aspartic-type endopeptidase activity"/>
    <property type="evidence" value="ECO:0007669"/>
    <property type="project" value="InterPro"/>
</dbReference>
<evidence type="ECO:0008006" key="2">
    <source>
        <dbReference type="Google" id="ProtNLM"/>
    </source>
</evidence>
<dbReference type="InterPro" id="IPR001969">
    <property type="entry name" value="Aspartic_peptidase_AS"/>
</dbReference>
<dbReference type="SUPFAM" id="SSF50630">
    <property type="entry name" value="Acid proteases"/>
    <property type="match status" value="1"/>
</dbReference>
<gene>
    <name evidence="1" type="ORF">METZ01_LOCUS205231</name>
</gene>
<dbReference type="AlphaFoldDB" id="A0A382ERE6"/>
<accession>A0A382ERE6</accession>
<proteinExistence type="predicted"/>
<protein>
    <recommendedName>
        <fullName evidence="2">Peptidase A2 domain-containing protein</fullName>
    </recommendedName>
</protein>
<dbReference type="CDD" id="cd05483">
    <property type="entry name" value="retropepsin_like_bacteria"/>
    <property type="match status" value="1"/>
</dbReference>
<dbReference type="GO" id="GO:0006508">
    <property type="term" value="P:proteolysis"/>
    <property type="evidence" value="ECO:0007669"/>
    <property type="project" value="InterPro"/>
</dbReference>
<name>A0A382ERE6_9ZZZZ</name>
<feature type="non-terminal residue" evidence="1">
    <location>
        <position position="85"/>
    </location>
</feature>
<dbReference type="Gene3D" id="2.40.70.10">
    <property type="entry name" value="Acid Proteases"/>
    <property type="match status" value="1"/>
</dbReference>
<evidence type="ECO:0000313" key="1">
    <source>
        <dbReference type="EMBL" id="SVB52377.1"/>
    </source>
</evidence>
<sequence>MLFIAAIIGMAMLTWFFAGVEKRKYNPNTDPVSLVHAENIEVPLQRNRYGHYLVNGQINDSPVAFLLDTGATDVVVPEDTAKRLN</sequence>
<dbReference type="EMBL" id="UINC01045519">
    <property type="protein sequence ID" value="SVB52377.1"/>
    <property type="molecule type" value="Genomic_DNA"/>
</dbReference>